<dbReference type="InterPro" id="IPR027795">
    <property type="entry name" value="CASTOR_ACT_dom"/>
</dbReference>
<evidence type="ECO:0000313" key="3">
    <source>
        <dbReference type="Proteomes" id="UP000225108"/>
    </source>
</evidence>
<dbReference type="Gene3D" id="3.30.2130.10">
    <property type="entry name" value="VC0802-like"/>
    <property type="match status" value="1"/>
</dbReference>
<gene>
    <name evidence="2" type="ORF">CSW57_00655</name>
</gene>
<comment type="caution">
    <text evidence="2">The sequence shown here is derived from an EMBL/GenBank/DDBJ whole genome shotgun (WGS) entry which is preliminary data.</text>
</comment>
<protein>
    <recommendedName>
        <fullName evidence="1">CASTOR ACT domain-containing protein</fullName>
    </recommendedName>
</protein>
<dbReference type="Proteomes" id="UP000225108">
    <property type="component" value="Unassembled WGS sequence"/>
</dbReference>
<dbReference type="AlphaFoldDB" id="A0A2G3PPR3"/>
<organism evidence="2 3">
    <name type="scientific">Williamsia marianensis</name>
    <dbReference type="NCBI Taxonomy" id="85044"/>
    <lineage>
        <taxon>Bacteria</taxon>
        <taxon>Bacillati</taxon>
        <taxon>Actinomycetota</taxon>
        <taxon>Actinomycetes</taxon>
        <taxon>Mycobacteriales</taxon>
        <taxon>Nocardiaceae</taxon>
        <taxon>Williamsia</taxon>
    </lineage>
</organism>
<dbReference type="Pfam" id="PF13840">
    <property type="entry name" value="ACT_7"/>
    <property type="match status" value="1"/>
</dbReference>
<name>A0A2G3PPR3_WILMA</name>
<proteinExistence type="predicted"/>
<reference evidence="2 3" key="1">
    <citation type="submission" date="2017-10" db="EMBL/GenBank/DDBJ databases">
        <title>The draft genome sequence of Williamsia sp. BULT 1.1 isolated from the semi-arid grassland soils from South Africa.</title>
        <authorList>
            <person name="Kabwe M.H."/>
            <person name="Govender N."/>
            <person name="Mutseka Lunga P."/>
            <person name="Vikram S."/>
            <person name="Makhalanyane T.P."/>
        </authorList>
    </citation>
    <scope>NUCLEOTIDE SEQUENCE [LARGE SCALE GENOMIC DNA]</scope>
    <source>
        <strain evidence="2 3">BULT 1.1</strain>
    </source>
</reference>
<accession>A0A2G3PPR3</accession>
<sequence length="173" mass="18374">MSTSHVSTCRLRPTNANSAWPKDFVILADEAGMRRCRSRVNGYGVVVTSLTIEIVPQRIARLDGEFKIEHTPPGVEMPGAPDDLMVAKSPEGTTRVRRAEPDEDDRWLAFYSGGSAHGLDEPGMTVSIAAPLSASGCPIFVVSTAVADVVLVQSAQLDSACAALRSVGHIVSV</sequence>
<evidence type="ECO:0000259" key="1">
    <source>
        <dbReference type="Pfam" id="PF13840"/>
    </source>
</evidence>
<dbReference type="EMBL" id="PEBD01000004">
    <property type="protein sequence ID" value="PHV67848.1"/>
    <property type="molecule type" value="Genomic_DNA"/>
</dbReference>
<dbReference type="SUPFAM" id="SSF55021">
    <property type="entry name" value="ACT-like"/>
    <property type="match status" value="1"/>
</dbReference>
<evidence type="ECO:0000313" key="2">
    <source>
        <dbReference type="EMBL" id="PHV67848.1"/>
    </source>
</evidence>
<feature type="domain" description="CASTOR ACT" evidence="1">
    <location>
        <begin position="104"/>
        <end position="166"/>
    </location>
</feature>
<dbReference type="InterPro" id="IPR045865">
    <property type="entry name" value="ACT-like_dom_sf"/>
</dbReference>